<comment type="catalytic activity">
    <reaction evidence="1">
        <text>Hydrolysis of terminal, non-reducing beta-D-mannose residues in beta-D-mannosides.</text>
        <dbReference type="EC" id="3.2.1.25"/>
    </reaction>
</comment>
<feature type="non-terminal residue" evidence="9">
    <location>
        <position position="1"/>
    </location>
</feature>
<evidence type="ECO:0000256" key="3">
    <source>
        <dbReference type="ARBA" id="ARBA00022801"/>
    </source>
</evidence>
<dbReference type="GO" id="GO:0004567">
    <property type="term" value="F:beta-mannosidase activity"/>
    <property type="evidence" value="ECO:0007669"/>
    <property type="project" value="UniProtKB-EC"/>
</dbReference>
<dbReference type="InterPro" id="IPR054593">
    <property type="entry name" value="Beta-mannosidase-like_N2"/>
</dbReference>
<organism evidence="9 10">
    <name type="scientific">Lagenidium giganteum</name>
    <dbReference type="NCBI Taxonomy" id="4803"/>
    <lineage>
        <taxon>Eukaryota</taxon>
        <taxon>Sar</taxon>
        <taxon>Stramenopiles</taxon>
        <taxon>Oomycota</taxon>
        <taxon>Peronosporomycetes</taxon>
        <taxon>Pythiales</taxon>
        <taxon>Pythiaceae</taxon>
    </lineage>
</organism>
<evidence type="ECO:0000259" key="8">
    <source>
        <dbReference type="Pfam" id="PF22666"/>
    </source>
</evidence>
<dbReference type="SUPFAM" id="SSF49303">
    <property type="entry name" value="beta-Galactosidase/glucuronidase domain"/>
    <property type="match status" value="1"/>
</dbReference>
<dbReference type="PANTHER" id="PTHR43730:SF1">
    <property type="entry name" value="BETA-MANNOSIDASE"/>
    <property type="match status" value="1"/>
</dbReference>
<evidence type="ECO:0000313" key="10">
    <source>
        <dbReference type="Proteomes" id="UP001146120"/>
    </source>
</evidence>
<dbReference type="Pfam" id="PF22666">
    <property type="entry name" value="Glyco_hydro_2_N2"/>
    <property type="match status" value="1"/>
</dbReference>
<proteinExistence type="predicted"/>
<evidence type="ECO:0000259" key="6">
    <source>
        <dbReference type="Pfam" id="PF00703"/>
    </source>
</evidence>
<evidence type="ECO:0000256" key="2">
    <source>
        <dbReference type="ARBA" id="ARBA00012754"/>
    </source>
</evidence>
<evidence type="ECO:0000259" key="7">
    <source>
        <dbReference type="Pfam" id="PF17753"/>
    </source>
</evidence>
<evidence type="ECO:0000256" key="5">
    <source>
        <dbReference type="ARBA" id="ARBA00023295"/>
    </source>
</evidence>
<comment type="caution">
    <text evidence="9">The sequence shown here is derived from an EMBL/GenBank/DDBJ whole genome shotgun (WGS) entry which is preliminary data.</text>
</comment>
<feature type="domain" description="Beta-mannosidase Ig-fold" evidence="7">
    <location>
        <begin position="863"/>
        <end position="931"/>
    </location>
</feature>
<dbReference type="InterPro" id="IPR050887">
    <property type="entry name" value="Beta-mannosidase_GH2"/>
</dbReference>
<protein>
    <recommendedName>
        <fullName evidence="2">beta-mannosidase</fullName>
        <ecNumber evidence="2">3.2.1.25</ecNumber>
    </recommendedName>
</protein>
<dbReference type="InterPro" id="IPR006102">
    <property type="entry name" value="Ig-like_GH2"/>
</dbReference>
<dbReference type="Gene3D" id="2.60.40.10">
    <property type="entry name" value="Immunoglobulins"/>
    <property type="match status" value="2"/>
</dbReference>
<feature type="domain" description="Glycoside hydrolase family 2 immunoglobulin-like beta-sandwich" evidence="6">
    <location>
        <begin position="255"/>
        <end position="351"/>
    </location>
</feature>
<dbReference type="GO" id="GO:0005975">
    <property type="term" value="P:carbohydrate metabolic process"/>
    <property type="evidence" value="ECO:0007669"/>
    <property type="project" value="InterPro"/>
</dbReference>
<dbReference type="Proteomes" id="UP001146120">
    <property type="component" value="Unassembled WGS sequence"/>
</dbReference>
<evidence type="ECO:0000313" key="9">
    <source>
        <dbReference type="EMBL" id="DAZ98649.1"/>
    </source>
</evidence>
<dbReference type="InterPro" id="IPR008979">
    <property type="entry name" value="Galactose-bd-like_sf"/>
</dbReference>
<dbReference type="InterPro" id="IPR013783">
    <property type="entry name" value="Ig-like_fold"/>
</dbReference>
<gene>
    <name evidence="9" type="ORF">N0F65_000844</name>
</gene>
<dbReference type="Gene3D" id="2.60.120.260">
    <property type="entry name" value="Galactose-binding domain-like"/>
    <property type="match status" value="1"/>
</dbReference>
<keyword evidence="3" id="KW-0378">Hydrolase</keyword>
<keyword evidence="10" id="KW-1185">Reference proteome</keyword>
<dbReference type="AlphaFoldDB" id="A0AAV2YYX4"/>
<name>A0AAV2YYX4_9STRA</name>
<dbReference type="Gene3D" id="3.20.20.80">
    <property type="entry name" value="Glycosidases"/>
    <property type="match status" value="1"/>
</dbReference>
<reference evidence="9" key="1">
    <citation type="submission" date="2022-11" db="EMBL/GenBank/DDBJ databases">
        <authorList>
            <person name="Morgan W.R."/>
            <person name="Tartar A."/>
        </authorList>
    </citation>
    <scope>NUCLEOTIDE SEQUENCE</scope>
    <source>
        <strain evidence="9">ARSEF 373</strain>
    </source>
</reference>
<dbReference type="SUPFAM" id="SSF51445">
    <property type="entry name" value="(Trans)glycosidases"/>
    <property type="match status" value="1"/>
</dbReference>
<keyword evidence="5" id="KW-0326">Glycosidase</keyword>
<dbReference type="InterPro" id="IPR036156">
    <property type="entry name" value="Beta-gal/glucu_dom_sf"/>
</dbReference>
<dbReference type="SUPFAM" id="SSF49785">
    <property type="entry name" value="Galactose-binding domain-like"/>
    <property type="match status" value="1"/>
</dbReference>
<dbReference type="GO" id="GO:0006516">
    <property type="term" value="P:glycoprotein catabolic process"/>
    <property type="evidence" value="ECO:0007669"/>
    <property type="project" value="TreeGrafter"/>
</dbReference>
<reference evidence="9" key="2">
    <citation type="journal article" date="2023" name="Microbiol Resour">
        <title>Decontamination and Annotation of the Draft Genome Sequence of the Oomycete Lagenidium giganteum ARSEF 373.</title>
        <authorList>
            <person name="Morgan W.R."/>
            <person name="Tartar A."/>
        </authorList>
    </citation>
    <scope>NUCLEOTIDE SEQUENCE</scope>
    <source>
        <strain evidence="9">ARSEF 373</strain>
    </source>
</reference>
<dbReference type="InterPro" id="IPR017853">
    <property type="entry name" value="GH"/>
</dbReference>
<dbReference type="InterPro" id="IPR041625">
    <property type="entry name" value="Beta-mannosidase_Ig"/>
</dbReference>
<keyword evidence="4" id="KW-0325">Glycoprotein</keyword>
<dbReference type="EC" id="3.2.1.25" evidence="2"/>
<accession>A0AAV2YYX4</accession>
<evidence type="ECO:0000256" key="4">
    <source>
        <dbReference type="ARBA" id="ARBA00023180"/>
    </source>
</evidence>
<dbReference type="PANTHER" id="PTHR43730">
    <property type="entry name" value="BETA-MANNOSIDASE"/>
    <property type="match status" value="1"/>
</dbReference>
<dbReference type="EMBL" id="DAKRPA010000101">
    <property type="protein sequence ID" value="DAZ98649.1"/>
    <property type="molecule type" value="Genomic_DNA"/>
</dbReference>
<feature type="domain" description="Beta-mannosidase-like galactose-binding" evidence="8">
    <location>
        <begin position="57"/>
        <end position="230"/>
    </location>
</feature>
<sequence>TNILRTLGYRGARETSMLAMRVSTRQWLCFCLWWSIGAAVAVADEVGYGKRRCLSEWRFRNLNGSVAVGNASVPGTSHTHLMDAGAIPDAYAGYNERDLKWVALETWVYETAAVVDEVEVHGSQRLTFETLDGVANVYFNGELLARTTSSFLSYSFEIKESLRRKENNVTVVFEPVLAYTREQAKRYPYYVPATRNFNTWTEPTHRPFLRKAGSDFGWDWGPAYVTTGIAGRVYLETLPTKLLEISSMNVQQFARDKEQSTVDLKITLDIKGYEQSSELVVDLFLDGSKVQHVTTTASSLVHSRMDISHTLHRPLLWWPNDHGDPRLYDVRVSLTSNDGGHTEISQKLGIRTIQLVQEDVDDDPKHGQSFFFRINNLPIFIKGANWIPLNSFPTRVSEEQIRYTLESMKAAHMNMVRVWGGGRYESDFFYSECDRLGILVWQELMFACAMYPRDNDFISLVTDEVQFQMKRLRRFTSIAIWGGNNENENIMEQFAAGDFMPKSMVFNRDIGVTDFTKIFVDVVQPIVTSIDSSRPFVDTSPSNGVYSVDPYVKRWGSTNSALFGDVHFYNYTGDCQDPNMYPRGRFVSEFGFQSAPSLDSLIEVGESRVWESFDSFWKFLKFRERHENGTQQMAQQIQRRFRIPFPFGDEQWLESQVYAGTAQEQNWLGIDIVQRASGYLYLTQIQQSLCYQTAVEKWRRGKMLSEGMTMGILYWQLNDIWQGTSWSSIEFSGRWKSLHYVMKRAFTPILVGVNTDESGKNVEVRGINDLNGSIELSVQYELRKTDTGKLITNWTRPISIKSLEVSDTYRANVEQLMQNSRGAAMAPESRLQFNPCEDLHHFFSPFKNVKLGRSSVSINNVNHHSRGRYEIEVTCRKSVALFVEIGVRGVPGFFSSNSFLMPPNETQTLTFTAVNASLDMSVDEFSKRVEVGWLQKIYDSNRAVRDESIWRSTTASIL</sequence>
<evidence type="ECO:0000256" key="1">
    <source>
        <dbReference type="ARBA" id="ARBA00000829"/>
    </source>
</evidence>
<dbReference type="Pfam" id="PF00703">
    <property type="entry name" value="Glyco_hydro_2"/>
    <property type="match status" value="1"/>
</dbReference>
<dbReference type="Pfam" id="PF17753">
    <property type="entry name" value="Ig_mannosidase"/>
    <property type="match status" value="1"/>
</dbReference>
<dbReference type="FunFam" id="3.20.20.80:FF:000050">
    <property type="entry name" value="Beta-mannosidase B"/>
    <property type="match status" value="1"/>
</dbReference>